<feature type="region of interest" description="Disordered" evidence="2">
    <location>
        <begin position="42"/>
        <end position="93"/>
    </location>
</feature>
<comment type="caution">
    <text evidence="4">The sequence shown here is derived from an EMBL/GenBank/DDBJ whole genome shotgun (WGS) entry which is preliminary data.</text>
</comment>
<evidence type="ECO:0000256" key="3">
    <source>
        <dbReference type="SAM" id="Phobius"/>
    </source>
</evidence>
<reference evidence="4" key="1">
    <citation type="journal article" date="2014" name="Front. Microbiol.">
        <title>High frequency of phylogenetically diverse reductive dehalogenase-homologous genes in deep subseafloor sedimentary metagenomes.</title>
        <authorList>
            <person name="Kawai M."/>
            <person name="Futagami T."/>
            <person name="Toyoda A."/>
            <person name="Takaki Y."/>
            <person name="Nishi S."/>
            <person name="Hori S."/>
            <person name="Arai W."/>
            <person name="Tsubouchi T."/>
            <person name="Morono Y."/>
            <person name="Uchiyama I."/>
            <person name="Ito T."/>
            <person name="Fujiyama A."/>
            <person name="Inagaki F."/>
            <person name="Takami H."/>
        </authorList>
    </citation>
    <scope>NUCLEOTIDE SEQUENCE</scope>
    <source>
        <strain evidence="4">Expedition CK06-06</strain>
    </source>
</reference>
<evidence type="ECO:0000313" key="4">
    <source>
        <dbReference type="EMBL" id="GAF72441.1"/>
    </source>
</evidence>
<dbReference type="AlphaFoldDB" id="X0SBA5"/>
<sequence>MADRRTIEELTVEQLEQVLLIKRRQERQKRLKQLAAQGRLANQSPLLADEPSPSPRSPQTAAPVAKRFRASKVRPLSTQGTTSLSQTRSPSRMRQLRDRLLLGVEVLVLAALMVMGFSFYDTLRALNQEVAIVRAAPEEVIPPTPTPLVHFDRLPGGHTPPSTDGGTTPDVPAHLQQWVQPAPPQPVPPPTAAKATRIVIPALDVDAPIVEGVNWEDLKKGVGHLPGSANPGERG</sequence>
<dbReference type="SUPFAM" id="SSF63817">
    <property type="entry name" value="Sortase"/>
    <property type="match status" value="1"/>
</dbReference>
<dbReference type="GO" id="GO:0016787">
    <property type="term" value="F:hydrolase activity"/>
    <property type="evidence" value="ECO:0007669"/>
    <property type="project" value="UniProtKB-KW"/>
</dbReference>
<name>X0SBA5_9ZZZZ</name>
<organism evidence="4">
    <name type="scientific">marine sediment metagenome</name>
    <dbReference type="NCBI Taxonomy" id="412755"/>
    <lineage>
        <taxon>unclassified sequences</taxon>
        <taxon>metagenomes</taxon>
        <taxon>ecological metagenomes</taxon>
    </lineage>
</organism>
<dbReference type="EMBL" id="BARS01009281">
    <property type="protein sequence ID" value="GAF72441.1"/>
    <property type="molecule type" value="Genomic_DNA"/>
</dbReference>
<feature type="transmembrane region" description="Helical" evidence="3">
    <location>
        <begin position="100"/>
        <end position="120"/>
    </location>
</feature>
<feature type="compositionally biased region" description="Low complexity" evidence="2">
    <location>
        <begin position="76"/>
        <end position="89"/>
    </location>
</feature>
<keyword evidence="1" id="KW-0378">Hydrolase</keyword>
<dbReference type="InterPro" id="IPR005754">
    <property type="entry name" value="Sortase"/>
</dbReference>
<dbReference type="Gene3D" id="2.40.260.10">
    <property type="entry name" value="Sortase"/>
    <property type="match status" value="1"/>
</dbReference>
<accession>X0SBA5</accession>
<dbReference type="InterPro" id="IPR023365">
    <property type="entry name" value="Sortase_dom-sf"/>
</dbReference>
<keyword evidence="3" id="KW-1133">Transmembrane helix</keyword>
<feature type="non-terminal residue" evidence="4">
    <location>
        <position position="235"/>
    </location>
</feature>
<gene>
    <name evidence="4" type="ORF">S01H1_17488</name>
</gene>
<evidence type="ECO:0000256" key="1">
    <source>
        <dbReference type="ARBA" id="ARBA00022801"/>
    </source>
</evidence>
<keyword evidence="3" id="KW-0472">Membrane</keyword>
<keyword evidence="3" id="KW-0812">Transmembrane</keyword>
<evidence type="ECO:0000256" key="2">
    <source>
        <dbReference type="SAM" id="MobiDB-lite"/>
    </source>
</evidence>
<proteinExistence type="predicted"/>
<protein>
    <submittedName>
        <fullName evidence="4">Uncharacterized protein</fullName>
    </submittedName>
</protein>
<dbReference type="Pfam" id="PF04203">
    <property type="entry name" value="Sortase"/>
    <property type="match status" value="1"/>
</dbReference>